<accession>A0ABV6YLZ1</accession>
<dbReference type="EMBL" id="JBHPKH010000130">
    <property type="protein sequence ID" value="MFC1573343.1"/>
    <property type="molecule type" value="Genomic_DNA"/>
</dbReference>
<dbReference type="PANTHER" id="PTHR46233:SF3">
    <property type="entry name" value="HYDROXYACYLGLUTATHIONE HYDROLASE GLOC"/>
    <property type="match status" value="1"/>
</dbReference>
<comment type="cofactor">
    <cofactor evidence="1">
        <name>Zn(2+)</name>
        <dbReference type="ChEBI" id="CHEBI:29105"/>
    </cofactor>
</comment>
<protein>
    <submittedName>
        <fullName evidence="6">MBL fold metallo-hydrolase</fullName>
    </submittedName>
</protein>
<reference evidence="6 7" key="1">
    <citation type="submission" date="2024-09" db="EMBL/GenBank/DDBJ databases">
        <authorList>
            <person name="D'Angelo T."/>
        </authorList>
    </citation>
    <scope>NUCLEOTIDE SEQUENCE [LARGE SCALE GENOMIC DNA]</scope>
    <source>
        <strain evidence="6">SAG AM-320-E07</strain>
    </source>
</reference>
<evidence type="ECO:0000256" key="4">
    <source>
        <dbReference type="ARBA" id="ARBA00022833"/>
    </source>
</evidence>
<evidence type="ECO:0000313" key="6">
    <source>
        <dbReference type="EMBL" id="MFC1573343.1"/>
    </source>
</evidence>
<gene>
    <name evidence="6" type="ORF">ACFL6M_07070</name>
</gene>
<dbReference type="CDD" id="cd06262">
    <property type="entry name" value="metallo-hydrolase-like_MBL-fold"/>
    <property type="match status" value="1"/>
</dbReference>
<comment type="caution">
    <text evidence="6">The sequence shown here is derived from an EMBL/GenBank/DDBJ whole genome shotgun (WGS) entry which is preliminary data.</text>
</comment>
<keyword evidence="7" id="KW-1185">Reference proteome</keyword>
<dbReference type="Gene3D" id="3.60.15.10">
    <property type="entry name" value="Ribonuclease Z/Hydroxyacylglutathione hydrolase-like"/>
    <property type="match status" value="1"/>
</dbReference>
<keyword evidence="2" id="KW-0479">Metal-binding</keyword>
<dbReference type="InterPro" id="IPR036866">
    <property type="entry name" value="RibonucZ/Hydroxyglut_hydro"/>
</dbReference>
<dbReference type="Proteomes" id="UP001593833">
    <property type="component" value="Unassembled WGS sequence"/>
</dbReference>
<keyword evidence="3" id="KW-0378">Hydrolase</keyword>
<dbReference type="InterPro" id="IPR001279">
    <property type="entry name" value="Metallo-B-lactamas"/>
</dbReference>
<sequence length="256" mass="28568">MKQIRGPLALLIAALALLPSIALSALQVERQVTGAQTNCYLLYDPLSKDAVLFDVGGPIELLLSEISTRKLTLRYIVFTHGHPDHCIGLPAIRDSFPEAKICIHQKDFDNMKIFNKWAREFWPPELVAEWEEDPVMSKIVAFDESTFGIPDIYIKDGQRLTLGNLELVAIHSPGHSPGSVCFRVDGFLFSGDVLFKGNVGRVDLLDGSKDAQVRSVRNLYTLLPDSIRVYPGHGEETTIGYEKQNNKSITIDRVTF</sequence>
<evidence type="ECO:0000313" key="7">
    <source>
        <dbReference type="Proteomes" id="UP001593833"/>
    </source>
</evidence>
<feature type="domain" description="Metallo-beta-lactamase" evidence="5">
    <location>
        <begin position="36"/>
        <end position="233"/>
    </location>
</feature>
<dbReference type="Pfam" id="PF00753">
    <property type="entry name" value="Lactamase_B"/>
    <property type="match status" value="1"/>
</dbReference>
<dbReference type="SUPFAM" id="SSF56281">
    <property type="entry name" value="Metallo-hydrolase/oxidoreductase"/>
    <property type="match status" value="1"/>
</dbReference>
<name>A0ABV6YLZ1_UNCEI</name>
<dbReference type="InterPro" id="IPR051453">
    <property type="entry name" value="MBL_Glyoxalase_II"/>
</dbReference>
<proteinExistence type="predicted"/>
<evidence type="ECO:0000256" key="2">
    <source>
        <dbReference type="ARBA" id="ARBA00022723"/>
    </source>
</evidence>
<evidence type="ECO:0000256" key="3">
    <source>
        <dbReference type="ARBA" id="ARBA00022801"/>
    </source>
</evidence>
<evidence type="ECO:0000259" key="5">
    <source>
        <dbReference type="SMART" id="SM00849"/>
    </source>
</evidence>
<organism evidence="6 7">
    <name type="scientific">Eiseniibacteriota bacterium</name>
    <dbReference type="NCBI Taxonomy" id="2212470"/>
    <lineage>
        <taxon>Bacteria</taxon>
        <taxon>Candidatus Eiseniibacteriota</taxon>
    </lineage>
</organism>
<keyword evidence="4" id="KW-0862">Zinc</keyword>
<evidence type="ECO:0000256" key="1">
    <source>
        <dbReference type="ARBA" id="ARBA00001947"/>
    </source>
</evidence>
<dbReference type="PANTHER" id="PTHR46233">
    <property type="entry name" value="HYDROXYACYLGLUTATHIONE HYDROLASE GLOC"/>
    <property type="match status" value="1"/>
</dbReference>
<dbReference type="SMART" id="SM00849">
    <property type="entry name" value="Lactamase_B"/>
    <property type="match status" value="1"/>
</dbReference>